<dbReference type="Pfam" id="PF14361">
    <property type="entry name" value="RsbRD_N"/>
    <property type="match status" value="1"/>
</dbReference>
<feature type="domain" description="CdaR GGDEF-like" evidence="4">
    <location>
        <begin position="203"/>
        <end position="314"/>
    </location>
</feature>
<reference evidence="5 6" key="1">
    <citation type="submission" date="2020-08" db="EMBL/GenBank/DDBJ databases">
        <title>Sequencing the genomes of 1000 actinobacteria strains.</title>
        <authorList>
            <person name="Klenk H.-P."/>
        </authorList>
    </citation>
    <scope>NUCLEOTIDE SEQUENCE [LARGE SCALE GENOMIC DNA]</scope>
    <source>
        <strain evidence="5 6">DSM 45267</strain>
    </source>
</reference>
<evidence type="ECO:0000256" key="1">
    <source>
        <dbReference type="ARBA" id="ARBA00006754"/>
    </source>
</evidence>
<evidence type="ECO:0000313" key="6">
    <source>
        <dbReference type="Proteomes" id="UP000564573"/>
    </source>
</evidence>
<dbReference type="PANTHER" id="PTHR33744:SF1">
    <property type="entry name" value="DNA-BINDING TRANSCRIPTIONAL ACTIVATOR ADER"/>
    <property type="match status" value="1"/>
</dbReference>
<dbReference type="InterPro" id="IPR051448">
    <property type="entry name" value="CdaR-like_regulators"/>
</dbReference>
<evidence type="ECO:0008006" key="7">
    <source>
        <dbReference type="Google" id="ProtNLM"/>
    </source>
</evidence>
<gene>
    <name evidence="5" type="ORF">FB384_003446</name>
</gene>
<evidence type="ECO:0000259" key="2">
    <source>
        <dbReference type="Pfam" id="PF13556"/>
    </source>
</evidence>
<feature type="domain" description="RsbT co-antagonist protein RsbRD N-terminal" evidence="3">
    <location>
        <begin position="52"/>
        <end position="192"/>
    </location>
</feature>
<accession>A0A839XKW6</accession>
<sequence length="434" mass="46636">MTPQRPAAGREWLLDLKPRGPDTTSTAASSPATVAETISHVGETPVCWAIEVGREMATTIIREIPAFGGGEGPFQTLRKGTESSTLRAMVLLAFPDVQLSPITEEALEGDREFVRRGIALDKVLRGIRLGHAGMAQAFLTACESLVGPDRVADEMKAVSEDLFGYIDAFSGSMVTEFLAERDRWITSAAAARAETVNQILAGDEIEVRAASSVLGYDLDRCHLALIAWANSPGEVSDLERIAEAQLRARGATATLAVPIGSSALWAWGSIANDADPAPQPAPPVHADIRIALGLPGRGVDGFRRSHEQATRAERLARLAGDRATRVTDYAEISAIAMLAEDIDSARNFVERELGPLADSTSQVSALRETLLQYLEQERSISTVATYLHLARGTVAYRVKKAEAMLGHEVGQRRFELHAALLLAQVLGDAVLPES</sequence>
<proteinExistence type="inferred from homology"/>
<dbReference type="AlphaFoldDB" id="A0A839XKW6"/>
<dbReference type="Gene3D" id="1.10.10.2840">
    <property type="entry name" value="PucR C-terminal helix-turn-helix domain"/>
    <property type="match status" value="1"/>
</dbReference>
<feature type="domain" description="PucR C-terminal helix-turn-helix" evidence="2">
    <location>
        <begin position="366"/>
        <end position="421"/>
    </location>
</feature>
<dbReference type="RefSeq" id="WP_183784312.1">
    <property type="nucleotide sequence ID" value="NZ_JACIBS010000001.1"/>
</dbReference>
<evidence type="ECO:0000259" key="4">
    <source>
        <dbReference type="Pfam" id="PF17853"/>
    </source>
</evidence>
<comment type="caution">
    <text evidence="5">The sequence shown here is derived from an EMBL/GenBank/DDBJ whole genome shotgun (WGS) entry which is preliminary data.</text>
</comment>
<dbReference type="PANTHER" id="PTHR33744">
    <property type="entry name" value="CARBOHYDRATE DIACID REGULATOR"/>
    <property type="match status" value="1"/>
</dbReference>
<evidence type="ECO:0000313" key="5">
    <source>
        <dbReference type="EMBL" id="MBB3664542.1"/>
    </source>
</evidence>
<comment type="similarity">
    <text evidence="1">Belongs to the CdaR family.</text>
</comment>
<dbReference type="InterPro" id="IPR041522">
    <property type="entry name" value="CdaR_GGDEF"/>
</dbReference>
<organism evidence="5 6">
    <name type="scientific">Prauserella sediminis</name>
    <dbReference type="NCBI Taxonomy" id="577680"/>
    <lineage>
        <taxon>Bacteria</taxon>
        <taxon>Bacillati</taxon>
        <taxon>Actinomycetota</taxon>
        <taxon>Actinomycetes</taxon>
        <taxon>Pseudonocardiales</taxon>
        <taxon>Pseudonocardiaceae</taxon>
        <taxon>Prauserella</taxon>
        <taxon>Prauserella salsuginis group</taxon>
    </lineage>
</organism>
<dbReference type="Proteomes" id="UP000564573">
    <property type="component" value="Unassembled WGS sequence"/>
</dbReference>
<evidence type="ECO:0000259" key="3">
    <source>
        <dbReference type="Pfam" id="PF14361"/>
    </source>
</evidence>
<dbReference type="Pfam" id="PF17853">
    <property type="entry name" value="GGDEF_2"/>
    <property type="match status" value="1"/>
</dbReference>
<protein>
    <recommendedName>
        <fullName evidence="7">PucR family transcriptional regulator</fullName>
    </recommendedName>
</protein>
<dbReference type="Pfam" id="PF13556">
    <property type="entry name" value="HTH_30"/>
    <property type="match status" value="1"/>
</dbReference>
<dbReference type="InterPro" id="IPR042070">
    <property type="entry name" value="PucR_C-HTH_sf"/>
</dbReference>
<keyword evidence="6" id="KW-1185">Reference proteome</keyword>
<dbReference type="InterPro" id="IPR025736">
    <property type="entry name" value="PucR_C-HTH_dom"/>
</dbReference>
<dbReference type="InterPro" id="IPR025751">
    <property type="entry name" value="RsbRD_N_dom"/>
</dbReference>
<name>A0A839XKW6_9PSEU</name>
<dbReference type="EMBL" id="JACIBS010000001">
    <property type="protein sequence ID" value="MBB3664542.1"/>
    <property type="molecule type" value="Genomic_DNA"/>
</dbReference>